<dbReference type="SMART" id="SM00860">
    <property type="entry name" value="SMI1_KNR4"/>
    <property type="match status" value="1"/>
</dbReference>
<accession>A0A3S9MGI7</accession>
<keyword evidence="4" id="KW-1185">Reference proteome</keyword>
<name>A0A3S9MGI7_9ACTN</name>
<dbReference type="SUPFAM" id="SSF160631">
    <property type="entry name" value="SMI1/KNR4-like"/>
    <property type="match status" value="1"/>
</dbReference>
<dbReference type="OrthoDB" id="3287229at2"/>
<dbReference type="InterPro" id="IPR051873">
    <property type="entry name" value="KNR4/SMI1_regulator"/>
</dbReference>
<feature type="region of interest" description="Disordered" evidence="1">
    <location>
        <begin position="180"/>
        <end position="200"/>
    </location>
</feature>
<protein>
    <recommendedName>
        <fullName evidence="2">Knr4/Smi1-like domain-containing protein</fullName>
    </recommendedName>
</protein>
<dbReference type="Gene3D" id="3.40.1580.10">
    <property type="entry name" value="SMI1/KNR4-like"/>
    <property type="match status" value="1"/>
</dbReference>
<dbReference type="AlphaFoldDB" id="A0A3S9MGI7"/>
<reference evidence="3 4" key="1">
    <citation type="journal article" date="2019" name="Int. J. Syst. Evol. Microbiol.">
        <title>Streptomyces cyaneochromogenes sp. nov., a blue pigment-producing actinomycete from manganese-contaminated soil.</title>
        <authorList>
            <person name="Tang X."/>
            <person name="Zhao J."/>
            <person name="Li K."/>
            <person name="Chen Z."/>
            <person name="Sun Y."/>
            <person name="Gao J."/>
        </authorList>
    </citation>
    <scope>NUCLEOTIDE SEQUENCE [LARGE SCALE GENOMIC DNA]</scope>
    <source>
        <strain evidence="3 4">MK-45</strain>
    </source>
</reference>
<organism evidence="3 4">
    <name type="scientific">Streptomyces cyaneochromogenes</name>
    <dbReference type="NCBI Taxonomy" id="2496836"/>
    <lineage>
        <taxon>Bacteria</taxon>
        <taxon>Bacillati</taxon>
        <taxon>Actinomycetota</taxon>
        <taxon>Actinomycetes</taxon>
        <taxon>Kitasatosporales</taxon>
        <taxon>Streptomycetaceae</taxon>
        <taxon>Streptomyces</taxon>
    </lineage>
</organism>
<dbReference type="Proteomes" id="UP000280298">
    <property type="component" value="Chromosome"/>
</dbReference>
<evidence type="ECO:0000256" key="1">
    <source>
        <dbReference type="SAM" id="MobiDB-lite"/>
    </source>
</evidence>
<dbReference type="InterPro" id="IPR018958">
    <property type="entry name" value="Knr4/Smi1-like_dom"/>
</dbReference>
<gene>
    <name evidence="3" type="ORF">EJ357_36565</name>
</gene>
<dbReference type="InterPro" id="IPR037883">
    <property type="entry name" value="Knr4/Smi1-like_sf"/>
</dbReference>
<dbReference type="PANTHER" id="PTHR47432">
    <property type="entry name" value="CELL WALL ASSEMBLY REGULATOR SMI1"/>
    <property type="match status" value="1"/>
</dbReference>
<dbReference type="EMBL" id="CP034539">
    <property type="protein sequence ID" value="AZQ38293.1"/>
    <property type="molecule type" value="Genomic_DNA"/>
</dbReference>
<dbReference type="PANTHER" id="PTHR47432:SF1">
    <property type="entry name" value="CELL WALL ASSEMBLY REGULATOR SMI1"/>
    <property type="match status" value="1"/>
</dbReference>
<sequence>MLQLMIEPPLIGITPVIPPVATSWQRIDAWLARHAPARLAELAPPASPQAIDQLEVALGVRLPADLRASLLCHDGDSSYLGILPCGPLYSTDAIADVRQRRMKTWEGEDDPDEQETPWWGRQWIPFAGGDGDEHFIDAGPGLWQDHLGRAPHADHAYFLGWPSLGTWLHEVAEAMEHHDRTDRLDSVAHPSVDEDGEIDW</sequence>
<evidence type="ECO:0000313" key="4">
    <source>
        <dbReference type="Proteomes" id="UP000280298"/>
    </source>
</evidence>
<evidence type="ECO:0000313" key="3">
    <source>
        <dbReference type="EMBL" id="AZQ38293.1"/>
    </source>
</evidence>
<evidence type="ECO:0000259" key="2">
    <source>
        <dbReference type="SMART" id="SM00860"/>
    </source>
</evidence>
<dbReference type="Pfam" id="PF09346">
    <property type="entry name" value="SMI1_KNR4"/>
    <property type="match status" value="1"/>
</dbReference>
<dbReference type="KEGG" id="scya:EJ357_36565"/>
<feature type="domain" description="Knr4/Smi1-like" evidence="2">
    <location>
        <begin position="45"/>
        <end position="170"/>
    </location>
</feature>
<proteinExistence type="predicted"/>